<evidence type="ECO:0000313" key="1">
    <source>
        <dbReference type="EMBL" id="OJR48394.1"/>
    </source>
</evidence>
<comment type="caution">
    <text evidence="1">The sequence shown here is derived from an EMBL/GenBank/DDBJ whole genome shotgun (WGS) entry which is preliminary data.</text>
</comment>
<proteinExistence type="predicted"/>
<dbReference type="AlphaFoldDB" id="A0A0B1FNH1"/>
<organism evidence="1 2">
    <name type="scientific">Escherichia coli</name>
    <dbReference type="NCBI Taxonomy" id="562"/>
    <lineage>
        <taxon>Bacteria</taxon>
        <taxon>Pseudomonadati</taxon>
        <taxon>Pseudomonadota</taxon>
        <taxon>Gammaproteobacteria</taxon>
        <taxon>Enterobacterales</taxon>
        <taxon>Enterobacteriaceae</taxon>
        <taxon>Escherichia</taxon>
    </lineage>
</organism>
<protein>
    <submittedName>
        <fullName evidence="1">Uncharacterized protein</fullName>
    </submittedName>
</protein>
<dbReference type="Proteomes" id="UP000184277">
    <property type="component" value="Unassembled WGS sequence"/>
</dbReference>
<gene>
    <name evidence="1" type="ORF">BK383_26470</name>
</gene>
<dbReference type="EMBL" id="MOKI01000077">
    <property type="protein sequence ID" value="OJR48394.1"/>
    <property type="molecule type" value="Genomic_DNA"/>
</dbReference>
<accession>A0A0B1FNH1</accession>
<reference evidence="1 2" key="1">
    <citation type="submission" date="2016-10" db="EMBL/GenBank/DDBJ databases">
        <title>Comprehensive resistome analysis reveals the prevalence of NDM and MCR-1 in Chinese poultry production.</title>
        <authorList>
            <person name="Wang Y."/>
            <person name="Zhang R."/>
            <person name="Li J."/>
            <person name="Wu Z."/>
            <person name="Wenjuan Y."/>
            <person name="Schwarz S."/>
            <person name="Tyrrell J."/>
            <person name="Zheng Y."/>
            <person name="Wang S."/>
            <person name="Shen Z."/>
            <person name="Liu Z."/>
            <person name="Lei L."/>
            <person name="Li M."/>
            <person name="Zhang Q."/>
            <person name="Wu C."/>
            <person name="Zhang Q."/>
            <person name="Wu Y."/>
            <person name="Walsh T."/>
            <person name="Shen J."/>
        </authorList>
    </citation>
    <scope>NUCLEOTIDE SEQUENCE [LARGE SCALE GENOMIC DNA]</scope>
    <source>
        <strain evidence="1 2">570</strain>
    </source>
</reference>
<sequence length="39" mass="4347">MREMADAGNPGGSVPENVKMSVTLHWHPLLHGENHLVRE</sequence>
<name>A0A0B1FNH1_ECOLX</name>
<evidence type="ECO:0000313" key="2">
    <source>
        <dbReference type="Proteomes" id="UP000184277"/>
    </source>
</evidence>